<protein>
    <submittedName>
        <fullName evidence="2">Uncharacterized protein</fullName>
    </submittedName>
</protein>
<evidence type="ECO:0000256" key="1">
    <source>
        <dbReference type="SAM" id="MobiDB-lite"/>
    </source>
</evidence>
<feature type="region of interest" description="Disordered" evidence="1">
    <location>
        <begin position="1"/>
        <end position="84"/>
    </location>
</feature>
<name>A0A811N7D3_9POAL</name>
<proteinExistence type="predicted"/>
<dbReference type="EMBL" id="CAJGYO010000003">
    <property type="protein sequence ID" value="CAD6217652.1"/>
    <property type="molecule type" value="Genomic_DNA"/>
</dbReference>
<gene>
    <name evidence="2" type="ORF">NCGR_LOCUS11626</name>
</gene>
<evidence type="ECO:0000313" key="2">
    <source>
        <dbReference type="EMBL" id="CAD6217652.1"/>
    </source>
</evidence>
<reference evidence="2" key="1">
    <citation type="submission" date="2020-10" db="EMBL/GenBank/DDBJ databases">
        <authorList>
            <person name="Han B."/>
            <person name="Lu T."/>
            <person name="Zhao Q."/>
            <person name="Huang X."/>
            <person name="Zhao Y."/>
        </authorList>
    </citation>
    <scope>NUCLEOTIDE SEQUENCE</scope>
</reference>
<organism evidence="2 3">
    <name type="scientific">Miscanthus lutarioriparius</name>
    <dbReference type="NCBI Taxonomy" id="422564"/>
    <lineage>
        <taxon>Eukaryota</taxon>
        <taxon>Viridiplantae</taxon>
        <taxon>Streptophyta</taxon>
        <taxon>Embryophyta</taxon>
        <taxon>Tracheophyta</taxon>
        <taxon>Spermatophyta</taxon>
        <taxon>Magnoliopsida</taxon>
        <taxon>Liliopsida</taxon>
        <taxon>Poales</taxon>
        <taxon>Poaceae</taxon>
        <taxon>PACMAD clade</taxon>
        <taxon>Panicoideae</taxon>
        <taxon>Andropogonodae</taxon>
        <taxon>Andropogoneae</taxon>
        <taxon>Saccharinae</taxon>
        <taxon>Miscanthus</taxon>
    </lineage>
</organism>
<comment type="caution">
    <text evidence="2">The sequence shown here is derived from an EMBL/GenBank/DDBJ whole genome shotgun (WGS) entry which is preliminary data.</text>
</comment>
<dbReference type="Proteomes" id="UP000604825">
    <property type="component" value="Unassembled WGS sequence"/>
</dbReference>
<dbReference type="AlphaFoldDB" id="A0A811N7D3"/>
<keyword evidence="3" id="KW-1185">Reference proteome</keyword>
<accession>A0A811N7D3</accession>
<sequence>MRASSMSPAHGTQEPPVDISSQEDVEGRKVNNEVSNQVNWDALTQEEDATEAQISQVDDVGAEKTKSPQMSQKVMEGNGDKQEKMAVKEWQTVRKMGINQDELSFDNIDMLSDLEVARAALNNPVVTVNIESNETLEEIPPCSENNIKGWQTEESESEVCLIASSIKKKRKGKTSKKKNNLQHSGVEIGDFSLEDGCQRTYRINSESYMICYSDIKLMSSLMG</sequence>
<evidence type="ECO:0000313" key="3">
    <source>
        <dbReference type="Proteomes" id="UP000604825"/>
    </source>
</evidence>